<keyword evidence="4" id="KW-1185">Reference proteome</keyword>
<dbReference type="eggNOG" id="ENOG502QR45">
    <property type="taxonomic scope" value="Eukaryota"/>
</dbReference>
<sequence length="688" mass="75594">MANQDKLDHHRCVDTEAQDPTSMTIEFLRARLLAERAVSKSARAKLDGLADKVAELEEQLKIVSLQRKKAEQATADVLAILEENGYTDDVSDDYDSNSEHECYSQTNSVLGKSLSWKGRRTEPGSSDKIKEIRNRRHHRGFECAYFSSPRHRQGRSCRQIRRGESRNVSDDYKRDGNPVDFQENGVRTEMLPQANEDASSTVVDVAVVKGDESLNKLSNSNGLEKQNSTDINLERALENRAQVIGSFEDMEETQREWEKNFRENKSSALDLCDVGNHSDVTDESNGEKAQSPLQGSTVVPSLRDTRSIANEVDFRESFETLSHGSPDNSVTSPDKCCKSCGSRSLEQDASSSRDKRKHVSESPKSEYSHPQSCKGINEHSSSTIQSPLVTQPNSRGGSFDSTTTAIQKVDYPLVPLKEGKSDTCETVLTALKQAKLSLQEKVNSLHIRKPDCHSESSYPSTPGSYMNTYALPIEPAFSTKPSLPASSIGSMVEFPVGCAGLFRVPTDFSSDASNRNCFLASSSQNAMVTHMPERDIPLVPGDQLFTKTASNNLLNTGFQSQLETSPPLSVDDRLLTTPYIGGPKLWSSFRADGPPMIDVPGFRLNKGTPSVSGSAISGGTSGFEGNQVSSTSFNLDRRVSTYTPVTPTRSLHPDSVLSSRELYSTPYYTRPIGLPPTSGSDDGLFRRV</sequence>
<organism evidence="4">
    <name type="scientific">Arabidopsis lyrata subsp. lyrata</name>
    <name type="common">Lyre-leaved rock-cress</name>
    <dbReference type="NCBI Taxonomy" id="81972"/>
    <lineage>
        <taxon>Eukaryota</taxon>
        <taxon>Viridiplantae</taxon>
        <taxon>Streptophyta</taxon>
        <taxon>Embryophyta</taxon>
        <taxon>Tracheophyta</taxon>
        <taxon>Spermatophyta</taxon>
        <taxon>Magnoliopsida</taxon>
        <taxon>eudicotyledons</taxon>
        <taxon>Gunneridae</taxon>
        <taxon>Pentapetalae</taxon>
        <taxon>rosids</taxon>
        <taxon>malvids</taxon>
        <taxon>Brassicales</taxon>
        <taxon>Brassicaceae</taxon>
        <taxon>Camelineae</taxon>
        <taxon>Arabidopsis</taxon>
    </lineage>
</organism>
<feature type="compositionally biased region" description="Polar residues" evidence="2">
    <location>
        <begin position="287"/>
        <end position="299"/>
    </location>
</feature>
<proteinExistence type="predicted"/>
<feature type="region of interest" description="Disordered" evidence="2">
    <location>
        <begin position="272"/>
        <end position="304"/>
    </location>
</feature>
<dbReference type="PANTHER" id="PTHR33701">
    <property type="entry name" value="TRANSMEMBRANE PROTEIN"/>
    <property type="match status" value="1"/>
</dbReference>
<feature type="region of interest" description="Disordered" evidence="2">
    <location>
        <begin position="669"/>
        <end position="688"/>
    </location>
</feature>
<dbReference type="EMBL" id="GL348717">
    <property type="protein sequence ID" value="EFH54109.1"/>
    <property type="molecule type" value="Genomic_DNA"/>
</dbReference>
<feature type="coiled-coil region" evidence="1">
    <location>
        <begin position="39"/>
        <end position="73"/>
    </location>
</feature>
<dbReference type="STRING" id="81972.D7LU39"/>
<dbReference type="Proteomes" id="UP000008694">
    <property type="component" value="Unassembled WGS sequence"/>
</dbReference>
<dbReference type="AlphaFoldDB" id="D7LU39"/>
<dbReference type="OrthoDB" id="1939754at2759"/>
<feature type="compositionally biased region" description="Polar residues" evidence="2">
    <location>
        <begin position="378"/>
        <end position="401"/>
    </location>
</feature>
<accession>D7LU39</accession>
<evidence type="ECO:0000313" key="3">
    <source>
        <dbReference type="EMBL" id="EFH54109.1"/>
    </source>
</evidence>
<dbReference type="PANTHER" id="PTHR33701:SF3">
    <property type="entry name" value="TRANSCRIPTIONAL REGULATOR ATRX"/>
    <property type="match status" value="1"/>
</dbReference>
<name>D7LU39_ARALL</name>
<feature type="region of interest" description="Disordered" evidence="2">
    <location>
        <begin position="343"/>
        <end position="401"/>
    </location>
</feature>
<evidence type="ECO:0000256" key="2">
    <source>
        <dbReference type="SAM" id="MobiDB-lite"/>
    </source>
</evidence>
<dbReference type="Gramene" id="fgenesh1_pm.C_scaffold_5001318">
    <property type="protein sequence ID" value="fgenesh1_pm.C_scaffold_5001318"/>
    <property type="gene ID" value="fgenesh1_pm.C_scaffold_5001318"/>
</dbReference>
<gene>
    <name evidence="3" type="ORF">ARALYDRAFT_323774</name>
</gene>
<keyword evidence="1" id="KW-0175">Coiled coil</keyword>
<evidence type="ECO:0000256" key="1">
    <source>
        <dbReference type="SAM" id="Coils"/>
    </source>
</evidence>
<evidence type="ECO:0000313" key="4">
    <source>
        <dbReference type="Proteomes" id="UP000008694"/>
    </source>
</evidence>
<reference evidence="4" key="1">
    <citation type="journal article" date="2011" name="Nat. Genet.">
        <title>The Arabidopsis lyrata genome sequence and the basis of rapid genome size change.</title>
        <authorList>
            <person name="Hu T.T."/>
            <person name="Pattyn P."/>
            <person name="Bakker E.G."/>
            <person name="Cao J."/>
            <person name="Cheng J.-F."/>
            <person name="Clark R.M."/>
            <person name="Fahlgren N."/>
            <person name="Fawcett J.A."/>
            <person name="Grimwood J."/>
            <person name="Gundlach H."/>
            <person name="Haberer G."/>
            <person name="Hollister J.D."/>
            <person name="Ossowski S."/>
            <person name="Ottilar R.P."/>
            <person name="Salamov A.A."/>
            <person name="Schneeberger K."/>
            <person name="Spannagl M."/>
            <person name="Wang X."/>
            <person name="Yang L."/>
            <person name="Nasrallah M.E."/>
            <person name="Bergelson J."/>
            <person name="Carrington J.C."/>
            <person name="Gaut B.S."/>
            <person name="Schmutz J."/>
            <person name="Mayer K.F.X."/>
            <person name="Van de Peer Y."/>
            <person name="Grigoriev I.V."/>
            <person name="Nordborg M."/>
            <person name="Weigel D."/>
            <person name="Guo Y.-L."/>
        </authorList>
    </citation>
    <scope>NUCLEOTIDE SEQUENCE [LARGE SCALE GENOMIC DNA]</scope>
    <source>
        <strain evidence="4">cv. MN47</strain>
    </source>
</reference>
<dbReference type="KEGG" id="aly:9312200"/>
<dbReference type="HOGENOM" id="CLU_429997_0_0_1"/>
<protein>
    <submittedName>
        <fullName evidence="3">Uncharacterized protein</fullName>
    </submittedName>
</protein>